<dbReference type="InterPro" id="IPR015003">
    <property type="entry name" value="DUF1853"/>
</dbReference>
<dbReference type="RefSeq" id="WP_209286617.1">
    <property type="nucleotide sequence ID" value="NZ_JACVEW010000005.1"/>
</dbReference>
<accession>A0ABS3Z8F2</accession>
<evidence type="ECO:0000313" key="2">
    <source>
        <dbReference type="Proteomes" id="UP000810171"/>
    </source>
</evidence>
<gene>
    <name evidence="1" type="ORF">H9C73_04555</name>
</gene>
<organism evidence="1 2">
    <name type="scientific">Marinobacterium alkalitolerans</name>
    <dbReference type="NCBI Taxonomy" id="1542925"/>
    <lineage>
        <taxon>Bacteria</taxon>
        <taxon>Pseudomonadati</taxon>
        <taxon>Pseudomonadota</taxon>
        <taxon>Gammaproteobacteria</taxon>
        <taxon>Oceanospirillales</taxon>
        <taxon>Oceanospirillaceae</taxon>
        <taxon>Marinobacterium</taxon>
    </lineage>
</organism>
<name>A0ABS3Z8F2_9GAMM</name>
<keyword evidence="2" id="KW-1185">Reference proteome</keyword>
<dbReference type="Proteomes" id="UP000810171">
    <property type="component" value="Unassembled WGS sequence"/>
</dbReference>
<reference evidence="1 2" key="1">
    <citation type="submission" date="2020-09" db="EMBL/GenBank/DDBJ databases">
        <authorList>
            <person name="Tanuku N.R.S."/>
        </authorList>
    </citation>
    <scope>NUCLEOTIDE SEQUENCE [LARGE SCALE GENOMIC DNA]</scope>
    <source>
        <strain evidence="1 2">AK62</strain>
    </source>
</reference>
<proteinExistence type="predicted"/>
<dbReference type="Pfam" id="PF08907">
    <property type="entry name" value="DUF1853"/>
    <property type="match status" value="1"/>
</dbReference>
<dbReference type="EMBL" id="JACVEW010000005">
    <property type="protein sequence ID" value="MBP0047995.1"/>
    <property type="molecule type" value="Genomic_DNA"/>
</dbReference>
<comment type="caution">
    <text evidence="1">The sequence shown here is derived from an EMBL/GenBank/DDBJ whole genome shotgun (WGS) entry which is preliminary data.</text>
</comment>
<sequence length="299" mass="34090">MSAPLRIPVLRHLAWLAQAPRLYSGQAAFDSTAYLPHDWLQTLQMWEQHPDLAPSILWQPPPRRLGAYFETLYAVLLQHLLGWRIEARNLQVIVEGHTLGELDFLVTNPLTGKLEHHEIAVKFYLGFEASDAVHWVGPNSRDTLARKEKALRERQSRLTDRPETAALLAQRGYGPVEQSRIFMPGYLFQPVGRALPVPAGVEHVPDTSHWCHRSRFEPEAGEWVLLEKPNWLGPFYYPGPAHFQDDAVILSAREATEYARTLERPGLLARLEPFGREGGWQEVERIFIVPDVWPGSSYG</sequence>
<evidence type="ECO:0000313" key="1">
    <source>
        <dbReference type="EMBL" id="MBP0047995.1"/>
    </source>
</evidence>
<protein>
    <submittedName>
        <fullName evidence="1">DUF1853 family protein</fullName>
    </submittedName>
</protein>